<evidence type="ECO:0008006" key="4">
    <source>
        <dbReference type="Google" id="ProtNLM"/>
    </source>
</evidence>
<keyword evidence="3" id="KW-1185">Reference proteome</keyword>
<organism evidence="2 3">
    <name type="scientific">Massariosphaeria phaeospora</name>
    <dbReference type="NCBI Taxonomy" id="100035"/>
    <lineage>
        <taxon>Eukaryota</taxon>
        <taxon>Fungi</taxon>
        <taxon>Dikarya</taxon>
        <taxon>Ascomycota</taxon>
        <taxon>Pezizomycotina</taxon>
        <taxon>Dothideomycetes</taxon>
        <taxon>Pleosporomycetidae</taxon>
        <taxon>Pleosporales</taxon>
        <taxon>Pleosporales incertae sedis</taxon>
        <taxon>Massariosphaeria</taxon>
    </lineage>
</organism>
<feature type="region of interest" description="Disordered" evidence="1">
    <location>
        <begin position="296"/>
        <end position="326"/>
    </location>
</feature>
<evidence type="ECO:0000313" key="2">
    <source>
        <dbReference type="EMBL" id="KAF2869552.1"/>
    </source>
</evidence>
<evidence type="ECO:0000313" key="3">
    <source>
        <dbReference type="Proteomes" id="UP000481861"/>
    </source>
</evidence>
<dbReference type="OrthoDB" id="5356769at2759"/>
<reference evidence="2 3" key="1">
    <citation type="submission" date="2020-01" db="EMBL/GenBank/DDBJ databases">
        <authorList>
            <consortium name="DOE Joint Genome Institute"/>
            <person name="Haridas S."/>
            <person name="Albert R."/>
            <person name="Binder M."/>
            <person name="Bloem J."/>
            <person name="Labutti K."/>
            <person name="Salamov A."/>
            <person name="Andreopoulos B."/>
            <person name="Baker S.E."/>
            <person name="Barry K."/>
            <person name="Bills G."/>
            <person name="Bluhm B.H."/>
            <person name="Cannon C."/>
            <person name="Castanera R."/>
            <person name="Culley D.E."/>
            <person name="Daum C."/>
            <person name="Ezra D."/>
            <person name="Gonzalez J.B."/>
            <person name="Henrissat B."/>
            <person name="Kuo A."/>
            <person name="Liang C."/>
            <person name="Lipzen A."/>
            <person name="Lutzoni F."/>
            <person name="Magnuson J."/>
            <person name="Mondo S."/>
            <person name="Nolan M."/>
            <person name="Ohm R."/>
            <person name="Pangilinan J."/>
            <person name="Park H.-J.H."/>
            <person name="Ramirez L."/>
            <person name="Alfaro M."/>
            <person name="Sun H."/>
            <person name="Tritt A."/>
            <person name="Yoshinaga Y."/>
            <person name="Zwiers L.-H.L."/>
            <person name="Turgeon B.G."/>
            <person name="Goodwin S.B."/>
            <person name="Spatafora J.W."/>
            <person name="Crous P.W."/>
            <person name="Grigoriev I.V."/>
        </authorList>
    </citation>
    <scope>NUCLEOTIDE SEQUENCE [LARGE SCALE GENOMIC DNA]</scope>
    <source>
        <strain evidence="2 3">CBS 611.86</strain>
    </source>
</reference>
<dbReference type="AlphaFoldDB" id="A0A7C8I6N1"/>
<comment type="caution">
    <text evidence="2">The sequence shown here is derived from an EMBL/GenBank/DDBJ whole genome shotgun (WGS) entry which is preliminary data.</text>
</comment>
<name>A0A7C8I6N1_9PLEO</name>
<proteinExistence type="predicted"/>
<sequence>MDYYGCPKDELRQELLRRGYQPQGGRDELSECLTRDDVARSSEATTLETMIRPYREHDQGRRQTAEYGDAVDPSLLVGERIVHWTLNTFFPTLHLFFESGLSCTIEGGKLRNAKIGLDYDLRFRLENSTHEEEGVLVKSLCAEKFASHAASIGILEAVIARRISVEVTPCSGPEVNHLLIPAGTRSFIEEDEHLVVGLRLQGMKKLAYVWAKADLSCARNPSEVWGDVRIAGLRDDIPMPFLGFPRDPIKPGGNALVVTKKSLISAKARKRDPELGSQDLDCQELGSQSDDDLGLCTELDHGPLKPTSLSEKPNGEHLRASRGWVG</sequence>
<dbReference type="Proteomes" id="UP000481861">
    <property type="component" value="Unassembled WGS sequence"/>
</dbReference>
<evidence type="ECO:0000256" key="1">
    <source>
        <dbReference type="SAM" id="MobiDB-lite"/>
    </source>
</evidence>
<protein>
    <recommendedName>
        <fullName evidence="4">SAP domain-containing protein</fullName>
    </recommendedName>
</protein>
<accession>A0A7C8I6N1</accession>
<dbReference type="EMBL" id="JAADJZ010000016">
    <property type="protein sequence ID" value="KAF2869552.1"/>
    <property type="molecule type" value="Genomic_DNA"/>
</dbReference>
<gene>
    <name evidence="2" type="ORF">BDV95DRAFT_498177</name>
</gene>